<evidence type="ECO:0000313" key="2">
    <source>
        <dbReference type="EMBL" id="CAK0741996.1"/>
    </source>
</evidence>
<sequence length="128" mass="14252">MALRSINVARRLASLEVRFGPQSINGMHTSSRMEMGFGSHSSDNDPDVLHKEKEKNLSGKSKHIHPGLETGWSEKLASDSEAAVKAERHVDGEATIEDLQHRTVKHIKEEHHEEEVIQDPSKAGKKAQ</sequence>
<comment type="caution">
    <text evidence="2">The sequence shown here is derived from an EMBL/GenBank/DDBJ whole genome shotgun (WGS) entry which is preliminary data.</text>
</comment>
<keyword evidence="3" id="KW-1185">Reference proteome</keyword>
<dbReference type="EMBL" id="CAUYUE010000002">
    <property type="protein sequence ID" value="CAK0741996.1"/>
    <property type="molecule type" value="Genomic_DNA"/>
</dbReference>
<dbReference type="AlphaFoldDB" id="A0AAV1HUB9"/>
<organism evidence="2 3">
    <name type="scientific">Coccomyxa viridis</name>
    <dbReference type="NCBI Taxonomy" id="1274662"/>
    <lineage>
        <taxon>Eukaryota</taxon>
        <taxon>Viridiplantae</taxon>
        <taxon>Chlorophyta</taxon>
        <taxon>core chlorophytes</taxon>
        <taxon>Trebouxiophyceae</taxon>
        <taxon>Trebouxiophyceae incertae sedis</taxon>
        <taxon>Coccomyxaceae</taxon>
        <taxon>Coccomyxa</taxon>
    </lineage>
</organism>
<feature type="region of interest" description="Disordered" evidence="1">
    <location>
        <begin position="109"/>
        <end position="128"/>
    </location>
</feature>
<feature type="region of interest" description="Disordered" evidence="1">
    <location>
        <begin position="22"/>
        <end position="70"/>
    </location>
</feature>
<name>A0AAV1HUB9_9CHLO</name>
<feature type="compositionally biased region" description="Basic and acidic residues" evidence="1">
    <location>
        <begin position="47"/>
        <end position="57"/>
    </location>
</feature>
<proteinExistence type="predicted"/>
<protein>
    <submittedName>
        <fullName evidence="2">Uncharacterized protein</fullName>
    </submittedName>
</protein>
<gene>
    <name evidence="2" type="ORF">CVIRNUC_001365</name>
</gene>
<evidence type="ECO:0000313" key="3">
    <source>
        <dbReference type="Proteomes" id="UP001314263"/>
    </source>
</evidence>
<evidence type="ECO:0000256" key="1">
    <source>
        <dbReference type="SAM" id="MobiDB-lite"/>
    </source>
</evidence>
<reference evidence="2 3" key="1">
    <citation type="submission" date="2023-10" db="EMBL/GenBank/DDBJ databases">
        <authorList>
            <person name="Maclean D."/>
            <person name="Macfadyen A."/>
        </authorList>
    </citation>
    <scope>NUCLEOTIDE SEQUENCE [LARGE SCALE GENOMIC DNA]</scope>
</reference>
<feature type="compositionally biased region" description="Polar residues" evidence="1">
    <location>
        <begin position="22"/>
        <end position="32"/>
    </location>
</feature>
<accession>A0AAV1HUB9</accession>
<dbReference type="Proteomes" id="UP001314263">
    <property type="component" value="Unassembled WGS sequence"/>
</dbReference>